<sequence length="217" mass="23880">MSSAWQLALFAGALAAAHPTAAMQVVGEARDPQRDALVYRETHRCDSARATCTVQYHDTNGELIASKWLDYSGPPAAPSLRFEDYRHGEQVRVDSDAVSADVVIDAGFDNYVRARWGQLAAGETVAFEFLVAGREQPLAMQARRDGDCPPSQLCLAIAPRNWLFALVGGDIKLVYERASRRLLQFRGLSNIPDERGRSQHLVIDYSYPDLADGADAQ</sequence>
<dbReference type="OrthoDB" id="1491713at2"/>
<keyword evidence="1" id="KW-0732">Signal</keyword>
<reference evidence="2 3" key="1">
    <citation type="submission" date="2019-04" db="EMBL/GenBank/DDBJ databases">
        <title>Taxonomy of novel Haliea sp. from mangrove soil of West Coast of India.</title>
        <authorList>
            <person name="Verma A."/>
            <person name="Kumar P."/>
            <person name="Krishnamurthi S."/>
        </authorList>
    </citation>
    <scope>NUCLEOTIDE SEQUENCE [LARGE SCALE GENOMIC DNA]</scope>
    <source>
        <strain evidence="2 3">SAOS-164</strain>
    </source>
</reference>
<dbReference type="Proteomes" id="UP000298050">
    <property type="component" value="Unassembled WGS sequence"/>
</dbReference>
<dbReference type="AlphaFoldDB" id="A0A4Z0M5N5"/>
<comment type="caution">
    <text evidence="2">The sequence shown here is derived from an EMBL/GenBank/DDBJ whole genome shotgun (WGS) entry which is preliminary data.</text>
</comment>
<proteinExistence type="predicted"/>
<keyword evidence="3" id="KW-1185">Reference proteome</keyword>
<evidence type="ECO:0000313" key="3">
    <source>
        <dbReference type="Proteomes" id="UP000298050"/>
    </source>
</evidence>
<feature type="chain" id="PRO_5021187972" evidence="1">
    <location>
        <begin position="23"/>
        <end position="217"/>
    </location>
</feature>
<evidence type="ECO:0000256" key="1">
    <source>
        <dbReference type="SAM" id="SignalP"/>
    </source>
</evidence>
<name>A0A4Z0M5N5_9GAMM</name>
<dbReference type="RefSeq" id="WP_135441913.1">
    <property type="nucleotide sequence ID" value="NZ_SRLE01000005.1"/>
</dbReference>
<gene>
    <name evidence="2" type="ORF">E4634_06280</name>
</gene>
<protein>
    <submittedName>
        <fullName evidence="2">Uncharacterized protein</fullName>
    </submittedName>
</protein>
<evidence type="ECO:0000313" key="2">
    <source>
        <dbReference type="EMBL" id="TGD74804.1"/>
    </source>
</evidence>
<accession>A0A4Z0M5N5</accession>
<feature type="signal peptide" evidence="1">
    <location>
        <begin position="1"/>
        <end position="22"/>
    </location>
</feature>
<organism evidence="2 3">
    <name type="scientific">Mangrovimicrobium sediminis</name>
    <dbReference type="NCBI Taxonomy" id="2562682"/>
    <lineage>
        <taxon>Bacteria</taxon>
        <taxon>Pseudomonadati</taxon>
        <taxon>Pseudomonadota</taxon>
        <taxon>Gammaproteobacteria</taxon>
        <taxon>Cellvibrionales</taxon>
        <taxon>Halieaceae</taxon>
        <taxon>Mangrovimicrobium</taxon>
    </lineage>
</organism>
<dbReference type="EMBL" id="SRLE01000005">
    <property type="protein sequence ID" value="TGD74804.1"/>
    <property type="molecule type" value="Genomic_DNA"/>
</dbReference>